<proteinExistence type="predicted"/>
<dbReference type="InterPro" id="IPR011051">
    <property type="entry name" value="RmlC_Cupin_sf"/>
</dbReference>
<sequence>MIDDDPTVTNPDHYRSLWENEFVRVLEYTDVPGDRTTAHRHPNSVMVTLTSFERSLTTDDRVFEVELPEGAAVWLPAQRHAGENIGATPTHTILIELKGEAAGAIGEAALGPVLRE</sequence>
<protein>
    <submittedName>
        <fullName evidence="1">Cytoplasmic protein</fullName>
    </submittedName>
</protein>
<comment type="caution">
    <text evidence="1">The sequence shown here is derived from an EMBL/GenBank/DDBJ whole genome shotgun (WGS) entry which is preliminary data.</text>
</comment>
<evidence type="ECO:0000313" key="1">
    <source>
        <dbReference type="EMBL" id="MCS5734445.1"/>
    </source>
</evidence>
<dbReference type="RefSeq" id="WP_259539311.1">
    <property type="nucleotide sequence ID" value="NZ_JANLCJ010000004.1"/>
</dbReference>
<keyword evidence="2" id="KW-1185">Reference proteome</keyword>
<dbReference type="SUPFAM" id="SSF51182">
    <property type="entry name" value="RmlC-like cupins"/>
    <property type="match status" value="1"/>
</dbReference>
<evidence type="ECO:0000313" key="2">
    <source>
        <dbReference type="Proteomes" id="UP001165586"/>
    </source>
</evidence>
<dbReference type="Gene3D" id="2.60.120.10">
    <property type="entry name" value="Jelly Rolls"/>
    <property type="match status" value="1"/>
</dbReference>
<name>A0ABT2H3D8_9MICO</name>
<dbReference type="InterPro" id="IPR014710">
    <property type="entry name" value="RmlC-like_jellyroll"/>
</dbReference>
<organism evidence="1 2">
    <name type="scientific">Herbiconiux daphne</name>
    <dbReference type="NCBI Taxonomy" id="2970914"/>
    <lineage>
        <taxon>Bacteria</taxon>
        <taxon>Bacillati</taxon>
        <taxon>Actinomycetota</taxon>
        <taxon>Actinomycetes</taxon>
        <taxon>Micrococcales</taxon>
        <taxon>Microbacteriaceae</taxon>
        <taxon>Herbiconiux</taxon>
    </lineage>
</organism>
<reference evidence="1" key="1">
    <citation type="submission" date="2022-08" db="EMBL/GenBank/DDBJ databases">
        <authorList>
            <person name="Deng Y."/>
            <person name="Han X.-F."/>
            <person name="Zhang Y.-Q."/>
        </authorList>
    </citation>
    <scope>NUCLEOTIDE SEQUENCE</scope>
    <source>
        <strain evidence="1">CPCC 203386</strain>
    </source>
</reference>
<dbReference type="EMBL" id="JANLCJ010000004">
    <property type="protein sequence ID" value="MCS5734445.1"/>
    <property type="molecule type" value="Genomic_DNA"/>
</dbReference>
<gene>
    <name evidence="1" type="ORF">N1032_11920</name>
</gene>
<accession>A0ABT2H3D8</accession>
<dbReference type="Proteomes" id="UP001165586">
    <property type="component" value="Unassembled WGS sequence"/>
</dbReference>